<dbReference type="PANTHER" id="PTHR43575:SF1">
    <property type="entry name" value="PROTEIN ABCI7, CHLOROPLASTIC"/>
    <property type="match status" value="1"/>
</dbReference>
<dbReference type="InterPro" id="IPR011542">
    <property type="entry name" value="SUF_FeS_clus_asmbl_SufD"/>
</dbReference>
<protein>
    <submittedName>
        <fullName evidence="2">FeS cluster assembly protein SufD</fullName>
    </submittedName>
</protein>
<dbReference type="NCBIfam" id="TIGR01981">
    <property type="entry name" value="sufD"/>
    <property type="match status" value="1"/>
</dbReference>
<dbReference type="PANTHER" id="PTHR43575">
    <property type="entry name" value="PROTEIN ABCI7, CHLOROPLASTIC"/>
    <property type="match status" value="1"/>
</dbReference>
<accession>A0A2Z3LH88</accession>
<dbReference type="GO" id="GO:0016226">
    <property type="term" value="P:iron-sulfur cluster assembly"/>
    <property type="evidence" value="ECO:0007669"/>
    <property type="project" value="InterPro"/>
</dbReference>
<proteinExistence type="predicted"/>
<dbReference type="KEGG" id="cher:DK880_00072"/>
<dbReference type="Proteomes" id="UP000245872">
    <property type="component" value="Chromosome"/>
</dbReference>
<dbReference type="InterPro" id="IPR055346">
    <property type="entry name" value="Fe-S_cluster_assembly_SufBD"/>
</dbReference>
<dbReference type="InterPro" id="IPR000825">
    <property type="entry name" value="SUF_FeS_clus_asmbl_SufBD_core"/>
</dbReference>
<gene>
    <name evidence="2" type="primary">sufD</name>
    <name evidence="2" type="ORF">DK880_00072</name>
</gene>
<dbReference type="OrthoDB" id="9768262at2"/>
<evidence type="ECO:0000313" key="3">
    <source>
        <dbReference type="Proteomes" id="UP000245872"/>
    </source>
</evidence>
<dbReference type="InterPro" id="IPR037284">
    <property type="entry name" value="SUF_FeS_clus_asmbl_SufBD_sf"/>
</dbReference>
<dbReference type="AlphaFoldDB" id="A0A2Z3LH88"/>
<reference evidence="2 3" key="1">
    <citation type="submission" date="2018-05" db="EMBL/GenBank/DDBJ databases">
        <title>Candidatus Cardinium hertigii Genome Assembly.</title>
        <authorList>
            <person name="Showmaker K.C."/>
            <person name="Walden K.O."/>
            <person name="Fields C.J."/>
            <person name="Lambert K.N."/>
            <person name="Hudson M.E."/>
        </authorList>
    </citation>
    <scope>NUCLEOTIDE SEQUENCE [LARGE SCALE GENOMIC DNA]</scope>
    <source>
        <strain evidence="3">cHgTN10</strain>
    </source>
</reference>
<sequence length="429" mass="47899">MGTFIDWLGEAFALVTPTDPLYSERSLAFNRLSCLNIIENQKENYNFLQDLIRQLTQQAYVSHAVQGSCIQSMPLSAIETYGTAAAIVTFIDGNFSQADSYFDARGQAVQLWKWADLPPEEQQAWLNDYQADLGSEEDLFVLLNHMLCQEIYFLKINDTVDLKDIIVIQNIITGSVPHIMPRLLLKVGASSRVTIVEHNYVIDHTAHFINALTHVLLSAGAELSYYTLGHTPCYQVHTLHCNQKADSSLNHYVFSLGNVKLRMRFITQLNGKHATANLYGLYGLAAEEKVDYRVQIAHRYPQSFSKQHYKGIVGGQATAAFHGSIYVTPEAQQTNAYQTNNAIVLSPLAHHYVKPQLEIYADDVKCSHGATTGALDPTQLFYLQSRGIDADLAKTILLEAFGKEIIDAVPIAELKQYISAKLLAKLAKL</sequence>
<organism evidence="2 3">
    <name type="scientific">Candidatus Cardinium hertigii</name>
    <dbReference type="NCBI Taxonomy" id="247481"/>
    <lineage>
        <taxon>Bacteria</taxon>
        <taxon>Pseudomonadati</taxon>
        <taxon>Bacteroidota</taxon>
        <taxon>Cytophagia</taxon>
        <taxon>Cytophagales</taxon>
        <taxon>Amoebophilaceae</taxon>
        <taxon>Candidatus Cardinium</taxon>
    </lineage>
</organism>
<dbReference type="EMBL" id="CP029619">
    <property type="protein sequence ID" value="AWN81410.1"/>
    <property type="molecule type" value="Genomic_DNA"/>
</dbReference>
<dbReference type="RefSeq" id="WP_109996874.1">
    <property type="nucleotide sequence ID" value="NZ_CP029619.1"/>
</dbReference>
<evidence type="ECO:0000259" key="1">
    <source>
        <dbReference type="Pfam" id="PF01458"/>
    </source>
</evidence>
<keyword evidence="3" id="KW-1185">Reference proteome</keyword>
<name>A0A2Z3LH88_9BACT</name>
<feature type="domain" description="SUF system FeS cluster assembly SufBD core" evidence="1">
    <location>
        <begin position="175"/>
        <end position="401"/>
    </location>
</feature>
<dbReference type="SUPFAM" id="SSF101960">
    <property type="entry name" value="Stabilizer of iron transporter SufD"/>
    <property type="match status" value="1"/>
</dbReference>
<evidence type="ECO:0000313" key="2">
    <source>
        <dbReference type="EMBL" id="AWN81410.1"/>
    </source>
</evidence>
<dbReference type="Pfam" id="PF01458">
    <property type="entry name" value="SUFBD_core"/>
    <property type="match status" value="1"/>
</dbReference>